<feature type="compositionally biased region" description="Polar residues" evidence="2">
    <location>
        <begin position="440"/>
        <end position="456"/>
    </location>
</feature>
<dbReference type="GO" id="GO:0005634">
    <property type="term" value="C:nucleus"/>
    <property type="evidence" value="ECO:0007669"/>
    <property type="project" value="TreeGrafter"/>
</dbReference>
<dbReference type="SMART" id="SM00456">
    <property type="entry name" value="WW"/>
    <property type="match status" value="2"/>
</dbReference>
<evidence type="ECO:0000259" key="3">
    <source>
        <dbReference type="PROSITE" id="PS50020"/>
    </source>
</evidence>
<dbReference type="EMBL" id="JAQQAF010000008">
    <property type="protein sequence ID" value="KAJ8466932.1"/>
    <property type="molecule type" value="Genomic_DNA"/>
</dbReference>
<feature type="region of interest" description="Disordered" evidence="2">
    <location>
        <begin position="1033"/>
        <end position="1094"/>
    </location>
</feature>
<dbReference type="SUPFAM" id="SSF51045">
    <property type="entry name" value="WW domain"/>
    <property type="match status" value="2"/>
</dbReference>
<feature type="region of interest" description="Disordered" evidence="2">
    <location>
        <begin position="632"/>
        <end position="694"/>
    </location>
</feature>
<feature type="compositionally biased region" description="Low complexity" evidence="2">
    <location>
        <begin position="367"/>
        <end position="384"/>
    </location>
</feature>
<proteinExistence type="predicted"/>
<feature type="region of interest" description="Disordered" evidence="2">
    <location>
        <begin position="316"/>
        <end position="342"/>
    </location>
</feature>
<evidence type="ECO:0008006" key="7">
    <source>
        <dbReference type="Google" id="ProtNLM"/>
    </source>
</evidence>
<feature type="compositionally biased region" description="Polar residues" evidence="2">
    <location>
        <begin position="1"/>
        <end position="27"/>
    </location>
</feature>
<sequence>MSETARSLQETQNPVPTSVPNSGSMDSSIGGPASATLTGSSLSSIGGLVKAHDTSQDSVRAKFSSPPGFVVAAPSFSYGVIPRTNLTSGNPQLSSSSSGLKLTPSVPAAALQPPVPGQFLGSRPFQYNVVSHANVVPAAGQQIQLNTVPVQAHLQGGKFIPPSASLLQPPVPRQPVRPTPFGPGSVSSISPSPMQFPLPVPKGDAIKQTNFFFSGHDQFSTAEKDKTIMSSEKCTSDAVAMETTSDSSTLVNSQSVQTSQSMPLGTSTGLVINANACAASMLIPAAPSFTAHAEMPNVRGIPGLTGSSSSITASIGATIKPTPTNSSNSSPRPIIPVSAAQPPTSTSVPVPFPVLQNVQQQTNSHYSSQPAMAPSPQPSWSHPPQAGPMQHVSFSPYPGFFPSPFSLPVQGIASAVPLPFIQPPGVSLMVSQVEPTAVTAGSLQPGSSMVAESSSFVDHDKKSNNLDEDEGDTSIELENAWTAHKTETGAAYYYNSITGKSTYQKPSNFKGESERGTTQSNAVSWEKLAGTDWTIVTTSDGRKYYYDTKNKVSSWHVPAEVAELRKNQESGSTEGSATQLQDASTQGDKVSAPTSIAVPAAQIGAHDSMALRSSGAPVLSSALDMVKKKLQEAGTPMTSPHSTSVPVTSDANGLKATETVAKGVVNKDKAKDANGEGNMSDSSSDSDDEESGPSKDECIIQFKEMLKERGVAPFSKWDKELPKIVFDPRFKAVPSQSARRALFEHYVRTRAEEERKEKRAAQKAALYAFKQLLEEALEDIDHKTDYHSFKRKWGGDPRFEAIDRKERELLLNEKVKAADEKMRGLRMAAATSFKSMLRDYRDITTSSRWSRIKESLRDDPRYKAVKHEERETLFNEYIAELKSLEDEVERSAKAKRDEQDKLKERERELRKRKEREEKEMERVKLKVRRKEAEYSYRTLLVEMIKDPKASWTESKPKLEKDPQGRATNPDLSQEDTEKLFREHVKDLYERCVNDFRTLLAEIVTVEAAAARNDDGKTVLNSWSEAKRLLKSDTRYSKMPSKDRESLWRRHTEDMLRKPKSVSDTKESPGTNGRNRMPSTADPLKRSPGRSHRRR</sequence>
<feature type="domain" description="FF" evidence="4">
    <location>
        <begin position="826"/>
        <end position="880"/>
    </location>
</feature>
<dbReference type="InterPro" id="IPR001202">
    <property type="entry name" value="WW_dom"/>
</dbReference>
<feature type="compositionally biased region" description="Low complexity" evidence="2">
    <location>
        <begin position="635"/>
        <end position="649"/>
    </location>
</feature>
<dbReference type="Gene3D" id="2.20.70.10">
    <property type="match status" value="2"/>
</dbReference>
<dbReference type="InterPro" id="IPR036020">
    <property type="entry name" value="WW_dom_sf"/>
</dbReference>
<feature type="compositionally biased region" description="Polar residues" evidence="2">
    <location>
        <begin position="1067"/>
        <end position="1077"/>
    </location>
</feature>
<dbReference type="CDD" id="cd00201">
    <property type="entry name" value="WW"/>
    <property type="match status" value="2"/>
</dbReference>
<dbReference type="FunFam" id="1.10.10.440:FF:000020">
    <property type="entry name" value="Pre-mRNA-processing protein 40C"/>
    <property type="match status" value="1"/>
</dbReference>
<dbReference type="InterPro" id="IPR036517">
    <property type="entry name" value="FF_domain_sf"/>
</dbReference>
<dbReference type="AlphaFoldDB" id="A0AAV8P7E0"/>
<protein>
    <recommendedName>
        <fullName evidence="7">WW domain-containing protein</fullName>
    </recommendedName>
</protein>
<feature type="domain" description="FF" evidence="4">
    <location>
        <begin position="695"/>
        <end position="749"/>
    </location>
</feature>
<evidence type="ECO:0000256" key="1">
    <source>
        <dbReference type="ARBA" id="ARBA00022737"/>
    </source>
</evidence>
<name>A0AAV8P7E0_ENSVE</name>
<evidence type="ECO:0000313" key="6">
    <source>
        <dbReference type="Proteomes" id="UP001222027"/>
    </source>
</evidence>
<feature type="compositionally biased region" description="Basic and acidic residues" evidence="2">
    <location>
        <begin position="1033"/>
        <end position="1066"/>
    </location>
</feature>
<dbReference type="PROSITE" id="PS51676">
    <property type="entry name" value="FF"/>
    <property type="match status" value="5"/>
</dbReference>
<feature type="domain" description="WW" evidence="3">
    <location>
        <begin position="475"/>
        <end position="508"/>
    </location>
</feature>
<accession>A0AAV8P7E0</accession>
<evidence type="ECO:0000259" key="4">
    <source>
        <dbReference type="PROSITE" id="PS51676"/>
    </source>
</evidence>
<evidence type="ECO:0000313" key="5">
    <source>
        <dbReference type="EMBL" id="KAJ8466932.1"/>
    </source>
</evidence>
<reference evidence="5 6" key="1">
    <citation type="submission" date="2022-12" db="EMBL/GenBank/DDBJ databases">
        <title>Chromosome-scale assembly of the Ensete ventricosum genome.</title>
        <authorList>
            <person name="Dussert Y."/>
            <person name="Stocks J."/>
            <person name="Wendawek A."/>
            <person name="Woldeyes F."/>
            <person name="Nichols R.A."/>
            <person name="Borrell J.S."/>
        </authorList>
    </citation>
    <scope>NUCLEOTIDE SEQUENCE [LARGE SCALE GENOMIC DNA]</scope>
    <source>
        <strain evidence="6">cv. Maze</strain>
        <tissue evidence="5">Seeds</tissue>
    </source>
</reference>
<feature type="domain" description="FF" evidence="4">
    <location>
        <begin position="988"/>
        <end position="1053"/>
    </location>
</feature>
<feature type="domain" description="WW" evidence="3">
    <location>
        <begin position="533"/>
        <end position="560"/>
    </location>
</feature>
<feature type="compositionally biased region" description="Basic and acidic residues" evidence="2">
    <location>
        <begin position="665"/>
        <end position="674"/>
    </location>
</feature>
<dbReference type="PROSITE" id="PS50020">
    <property type="entry name" value="WW_DOMAIN_2"/>
    <property type="match status" value="2"/>
</dbReference>
<keyword evidence="1" id="KW-0677">Repeat</keyword>
<feature type="region of interest" description="Disordered" evidence="2">
    <location>
        <begin position="565"/>
        <end position="591"/>
    </location>
</feature>
<dbReference type="SMART" id="SM00441">
    <property type="entry name" value="FF"/>
    <property type="match status" value="4"/>
</dbReference>
<dbReference type="FunFam" id="1.10.10.440:FF:000028">
    <property type="entry name" value="Pre-mRNA-processing protein 40C"/>
    <property type="match status" value="1"/>
</dbReference>
<dbReference type="GO" id="GO:0070063">
    <property type="term" value="F:RNA polymerase binding"/>
    <property type="evidence" value="ECO:0007669"/>
    <property type="project" value="InterPro"/>
</dbReference>
<feature type="region of interest" description="Disordered" evidence="2">
    <location>
        <begin position="1"/>
        <end position="36"/>
    </location>
</feature>
<feature type="compositionally biased region" description="Basic and acidic residues" evidence="2">
    <location>
        <begin position="951"/>
        <end position="963"/>
    </location>
</feature>
<feature type="domain" description="FF" evidence="4">
    <location>
        <begin position="929"/>
        <end position="986"/>
    </location>
</feature>
<dbReference type="InterPro" id="IPR045148">
    <property type="entry name" value="TCRG1-like"/>
</dbReference>
<feature type="domain" description="FF" evidence="4">
    <location>
        <begin position="762"/>
        <end position="817"/>
    </location>
</feature>
<dbReference type="PANTHER" id="PTHR15377:SF3">
    <property type="entry name" value="WW DOMAIN-CONTAINING PROTEIN"/>
    <property type="match status" value="1"/>
</dbReference>
<organism evidence="5 6">
    <name type="scientific">Ensete ventricosum</name>
    <name type="common">Abyssinian banana</name>
    <name type="synonym">Musa ensete</name>
    <dbReference type="NCBI Taxonomy" id="4639"/>
    <lineage>
        <taxon>Eukaryota</taxon>
        <taxon>Viridiplantae</taxon>
        <taxon>Streptophyta</taxon>
        <taxon>Embryophyta</taxon>
        <taxon>Tracheophyta</taxon>
        <taxon>Spermatophyta</taxon>
        <taxon>Magnoliopsida</taxon>
        <taxon>Liliopsida</taxon>
        <taxon>Zingiberales</taxon>
        <taxon>Musaceae</taxon>
        <taxon>Ensete</taxon>
    </lineage>
</organism>
<dbReference type="Gene3D" id="1.10.10.440">
    <property type="entry name" value="FF domain"/>
    <property type="match status" value="5"/>
</dbReference>
<dbReference type="FunFam" id="1.10.10.440:FF:000021">
    <property type="entry name" value="pre-mRNA-processing protein 40C isoform X1"/>
    <property type="match status" value="1"/>
</dbReference>
<dbReference type="SUPFAM" id="SSF81698">
    <property type="entry name" value="FF domain"/>
    <property type="match status" value="5"/>
</dbReference>
<dbReference type="Proteomes" id="UP001222027">
    <property type="component" value="Unassembled WGS sequence"/>
</dbReference>
<dbReference type="PANTHER" id="PTHR15377">
    <property type="entry name" value="TRANSCRIPTION ELONGATION REGULATOR 1"/>
    <property type="match status" value="1"/>
</dbReference>
<feature type="region of interest" description="Disordered" evidence="2">
    <location>
        <begin position="440"/>
        <end position="472"/>
    </location>
</feature>
<feature type="region of interest" description="Disordered" evidence="2">
    <location>
        <begin position="951"/>
        <end position="976"/>
    </location>
</feature>
<keyword evidence="6" id="KW-1185">Reference proteome</keyword>
<dbReference type="PROSITE" id="PS01159">
    <property type="entry name" value="WW_DOMAIN_1"/>
    <property type="match status" value="2"/>
</dbReference>
<gene>
    <name evidence="5" type="ORF">OPV22_029484</name>
</gene>
<comment type="caution">
    <text evidence="5">The sequence shown here is derived from an EMBL/GenBank/DDBJ whole genome shotgun (WGS) entry which is preliminary data.</text>
</comment>
<dbReference type="Pfam" id="PF00397">
    <property type="entry name" value="WW"/>
    <property type="match status" value="2"/>
</dbReference>
<feature type="region of interest" description="Disordered" evidence="2">
    <location>
        <begin position="888"/>
        <end position="916"/>
    </location>
</feature>
<dbReference type="GO" id="GO:0003712">
    <property type="term" value="F:transcription coregulator activity"/>
    <property type="evidence" value="ECO:0007669"/>
    <property type="project" value="TreeGrafter"/>
</dbReference>
<feature type="region of interest" description="Disordered" evidence="2">
    <location>
        <begin position="360"/>
        <end position="385"/>
    </location>
</feature>
<feature type="compositionally biased region" description="Polar residues" evidence="2">
    <location>
        <begin position="569"/>
        <end position="591"/>
    </location>
</feature>
<evidence type="ECO:0000256" key="2">
    <source>
        <dbReference type="SAM" id="MobiDB-lite"/>
    </source>
</evidence>
<dbReference type="Pfam" id="PF01846">
    <property type="entry name" value="FF"/>
    <property type="match status" value="5"/>
</dbReference>
<dbReference type="InterPro" id="IPR002713">
    <property type="entry name" value="FF_domain"/>
</dbReference>